<feature type="region of interest" description="Disordered" evidence="1">
    <location>
        <begin position="34"/>
        <end position="61"/>
    </location>
</feature>
<sequence length="61" mass="6953">MSWPLLQLTITNMFVGLPVRTNAKPTCKCNPARKIPDHHGDLTRDLPVPNQADTLPRRHRI</sequence>
<dbReference type="Proteomes" id="UP000828390">
    <property type="component" value="Unassembled WGS sequence"/>
</dbReference>
<comment type="caution">
    <text evidence="4">The sequence shown here is derived from an EMBL/GenBank/DDBJ whole genome shotgun (WGS) entry which is preliminary data.</text>
</comment>
<reference evidence="4" key="2">
    <citation type="submission" date="2020-11" db="EMBL/GenBank/DDBJ databases">
        <authorList>
            <person name="McCartney M.A."/>
            <person name="Auch B."/>
            <person name="Kono T."/>
            <person name="Mallez S."/>
            <person name="Becker A."/>
            <person name="Gohl D.M."/>
            <person name="Silverstein K.A.T."/>
            <person name="Koren S."/>
            <person name="Bechman K.B."/>
            <person name="Herman A."/>
            <person name="Abrahante J.E."/>
            <person name="Garbe J."/>
        </authorList>
    </citation>
    <scope>NUCLEOTIDE SEQUENCE</scope>
    <source>
        <strain evidence="4">Duluth1</strain>
        <tissue evidence="4">Whole animal</tissue>
    </source>
</reference>
<feature type="signal peptide" evidence="2">
    <location>
        <begin position="1"/>
        <end position="23"/>
    </location>
</feature>
<accession>A0A9D4NCG1</accession>
<feature type="compositionally biased region" description="Basic and acidic residues" evidence="1">
    <location>
        <begin position="34"/>
        <end position="44"/>
    </location>
</feature>
<dbReference type="EMBL" id="JAIWYP010000001">
    <property type="protein sequence ID" value="KAH3890712.1"/>
    <property type="molecule type" value="Genomic_DNA"/>
</dbReference>
<evidence type="ECO:0000256" key="2">
    <source>
        <dbReference type="SAM" id="SignalP"/>
    </source>
</evidence>
<evidence type="ECO:0000313" key="5">
    <source>
        <dbReference type="Proteomes" id="UP000828390"/>
    </source>
</evidence>
<organism evidence="4 5">
    <name type="scientific">Dreissena polymorpha</name>
    <name type="common">Zebra mussel</name>
    <name type="synonym">Mytilus polymorpha</name>
    <dbReference type="NCBI Taxonomy" id="45954"/>
    <lineage>
        <taxon>Eukaryota</taxon>
        <taxon>Metazoa</taxon>
        <taxon>Spiralia</taxon>
        <taxon>Lophotrochozoa</taxon>
        <taxon>Mollusca</taxon>
        <taxon>Bivalvia</taxon>
        <taxon>Autobranchia</taxon>
        <taxon>Heteroconchia</taxon>
        <taxon>Euheterodonta</taxon>
        <taxon>Imparidentia</taxon>
        <taxon>Neoheterodontei</taxon>
        <taxon>Myida</taxon>
        <taxon>Dreissenoidea</taxon>
        <taxon>Dreissenidae</taxon>
        <taxon>Dreissena</taxon>
    </lineage>
</organism>
<protein>
    <submittedName>
        <fullName evidence="4">Uncharacterized protein</fullName>
    </submittedName>
</protein>
<proteinExistence type="predicted"/>
<dbReference type="EMBL" id="JAIWYP010000001">
    <property type="protein sequence ID" value="KAH3886729.1"/>
    <property type="molecule type" value="Genomic_DNA"/>
</dbReference>
<gene>
    <name evidence="3" type="ORF">DPMN_010742</name>
    <name evidence="4" type="ORF">DPMN_014799</name>
</gene>
<dbReference type="AlphaFoldDB" id="A0A9D4NCG1"/>
<name>A0A9D4NCG1_DREPO</name>
<keyword evidence="2" id="KW-0732">Signal</keyword>
<evidence type="ECO:0000256" key="1">
    <source>
        <dbReference type="SAM" id="MobiDB-lite"/>
    </source>
</evidence>
<evidence type="ECO:0000313" key="3">
    <source>
        <dbReference type="EMBL" id="KAH3886729.1"/>
    </source>
</evidence>
<reference evidence="4" key="1">
    <citation type="journal article" date="2019" name="bioRxiv">
        <title>The Genome of the Zebra Mussel, Dreissena polymorpha: A Resource for Invasive Species Research.</title>
        <authorList>
            <person name="McCartney M.A."/>
            <person name="Auch B."/>
            <person name="Kono T."/>
            <person name="Mallez S."/>
            <person name="Zhang Y."/>
            <person name="Obille A."/>
            <person name="Becker A."/>
            <person name="Abrahante J.E."/>
            <person name="Garbe J."/>
            <person name="Badalamenti J.P."/>
            <person name="Herman A."/>
            <person name="Mangelson H."/>
            <person name="Liachko I."/>
            <person name="Sullivan S."/>
            <person name="Sone E.D."/>
            <person name="Koren S."/>
            <person name="Silverstein K.A.T."/>
            <person name="Beckman K.B."/>
            <person name="Gohl D.M."/>
        </authorList>
    </citation>
    <scope>NUCLEOTIDE SEQUENCE</scope>
    <source>
        <strain evidence="4">Duluth1</strain>
        <tissue evidence="4">Whole animal</tissue>
    </source>
</reference>
<feature type="chain" id="PRO_5040097874" evidence="2">
    <location>
        <begin position="24"/>
        <end position="61"/>
    </location>
</feature>
<keyword evidence="5" id="KW-1185">Reference proteome</keyword>
<evidence type="ECO:0000313" key="4">
    <source>
        <dbReference type="EMBL" id="KAH3890712.1"/>
    </source>
</evidence>